<keyword evidence="1" id="KW-0472">Membrane</keyword>
<organism evidence="3 4">
    <name type="scientific">Anatilimnocola aggregata</name>
    <dbReference type="NCBI Taxonomy" id="2528021"/>
    <lineage>
        <taxon>Bacteria</taxon>
        <taxon>Pseudomonadati</taxon>
        <taxon>Planctomycetota</taxon>
        <taxon>Planctomycetia</taxon>
        <taxon>Pirellulales</taxon>
        <taxon>Pirellulaceae</taxon>
        <taxon>Anatilimnocola</taxon>
    </lineage>
</organism>
<name>A0A517YKQ4_9BACT</name>
<reference evidence="3 4" key="1">
    <citation type="submission" date="2019-02" db="EMBL/GenBank/DDBJ databases">
        <title>Deep-cultivation of Planctomycetes and their phenomic and genomic characterization uncovers novel biology.</title>
        <authorList>
            <person name="Wiegand S."/>
            <person name="Jogler M."/>
            <person name="Boedeker C."/>
            <person name="Pinto D."/>
            <person name="Vollmers J."/>
            <person name="Rivas-Marin E."/>
            <person name="Kohn T."/>
            <person name="Peeters S.H."/>
            <person name="Heuer A."/>
            <person name="Rast P."/>
            <person name="Oberbeckmann S."/>
            <person name="Bunk B."/>
            <person name="Jeske O."/>
            <person name="Meyerdierks A."/>
            <person name="Storesund J.E."/>
            <person name="Kallscheuer N."/>
            <person name="Luecker S."/>
            <person name="Lage O.M."/>
            <person name="Pohl T."/>
            <person name="Merkel B.J."/>
            <person name="Hornburger P."/>
            <person name="Mueller R.-W."/>
            <person name="Bruemmer F."/>
            <person name="Labrenz M."/>
            <person name="Spormann A.M."/>
            <person name="Op den Camp H."/>
            <person name="Overmann J."/>
            <person name="Amann R."/>
            <person name="Jetten M.S.M."/>
            <person name="Mascher T."/>
            <person name="Medema M.H."/>
            <person name="Devos D.P."/>
            <person name="Kaster A.-K."/>
            <person name="Ovreas L."/>
            <person name="Rohde M."/>
            <person name="Galperin M.Y."/>
            <person name="Jogler C."/>
        </authorList>
    </citation>
    <scope>NUCLEOTIDE SEQUENCE [LARGE SCALE GENOMIC DNA]</scope>
    <source>
        <strain evidence="3 4">ETA_A8</strain>
    </source>
</reference>
<dbReference type="EMBL" id="CP036274">
    <property type="protein sequence ID" value="QDU30788.1"/>
    <property type="molecule type" value="Genomic_DNA"/>
</dbReference>
<feature type="transmembrane region" description="Helical" evidence="1">
    <location>
        <begin position="90"/>
        <end position="108"/>
    </location>
</feature>
<dbReference type="Gene3D" id="2.60.120.1440">
    <property type="match status" value="1"/>
</dbReference>
<dbReference type="Proteomes" id="UP000315017">
    <property type="component" value="Chromosome"/>
</dbReference>
<evidence type="ECO:0000256" key="1">
    <source>
        <dbReference type="SAM" id="Phobius"/>
    </source>
</evidence>
<proteinExistence type="predicted"/>
<gene>
    <name evidence="3" type="ORF">ETAA8_59370</name>
</gene>
<evidence type="ECO:0000259" key="2">
    <source>
        <dbReference type="Pfam" id="PF04773"/>
    </source>
</evidence>
<dbReference type="AlphaFoldDB" id="A0A517YKQ4"/>
<dbReference type="KEGG" id="aagg:ETAA8_59370"/>
<dbReference type="PANTHER" id="PTHR30273:SF2">
    <property type="entry name" value="PROTEIN FECR"/>
    <property type="match status" value="1"/>
</dbReference>
<keyword evidence="1" id="KW-0812">Transmembrane</keyword>
<keyword evidence="1" id="KW-1133">Transmembrane helix</keyword>
<accession>A0A517YKQ4</accession>
<feature type="domain" description="FecR protein" evidence="2">
    <location>
        <begin position="156"/>
        <end position="237"/>
    </location>
</feature>
<dbReference type="InterPro" id="IPR012373">
    <property type="entry name" value="Ferrdict_sens_TM"/>
</dbReference>
<dbReference type="GO" id="GO:0016989">
    <property type="term" value="F:sigma factor antagonist activity"/>
    <property type="evidence" value="ECO:0007669"/>
    <property type="project" value="TreeGrafter"/>
</dbReference>
<protein>
    <submittedName>
        <fullName evidence="3">FecR protein</fullName>
    </submittedName>
</protein>
<dbReference type="InterPro" id="IPR006860">
    <property type="entry name" value="FecR"/>
</dbReference>
<sequence>MSQPDDKLPADGAPFDRLMEQWLESSLDAGQQAELSNWLKDHPEQMQRFVEANVREQMLCDAARGLLLSDQVHELTPSLNKPLRWSTKRIVVVAASVAACLIFALFLLQKSERGGPAIEPSVIEPFASVAAIDQTDSVLRNGDRLGNKTIEIQRGLIRLQFDDGVEVTLQGPARYELISPGKTRLHSGLLTATVPPGAEGFQVSTPTAEVVDLGTAFGIEIDSEGIPVVSVFDGKVEVTPADSGAGRLVQEGEAVRVTQRHEIQAAKFDADVFEKVWPVASGVSGSTGAFRFAPHWPRPMGLVQSNTDIFVLPEGYARILSEPIRVNVTSPGKVRFAADLTTADIPSGKRVKSFLLQFRPLDQRDEAGPPQLQPNPNELKRIVGEITFNRPVLGLIVVGDDLRASDGLFSKRGGQFPQKGRALELSGTPRDDTITLSDDRRTVKLDLAAFGIFGDHVRVIVDQSLEN</sequence>
<dbReference type="PANTHER" id="PTHR30273">
    <property type="entry name" value="PERIPLASMIC SIGNAL SENSOR AND SIGMA FACTOR ACTIVATOR FECR-RELATED"/>
    <property type="match status" value="1"/>
</dbReference>
<evidence type="ECO:0000313" key="3">
    <source>
        <dbReference type="EMBL" id="QDU30788.1"/>
    </source>
</evidence>
<evidence type="ECO:0000313" key="4">
    <source>
        <dbReference type="Proteomes" id="UP000315017"/>
    </source>
</evidence>
<dbReference type="RefSeq" id="WP_238397592.1">
    <property type="nucleotide sequence ID" value="NZ_CP036274.1"/>
</dbReference>
<dbReference type="Pfam" id="PF04773">
    <property type="entry name" value="FecR"/>
    <property type="match status" value="1"/>
</dbReference>
<keyword evidence="4" id="KW-1185">Reference proteome</keyword>